<keyword evidence="2" id="KW-1133">Transmembrane helix</keyword>
<feature type="compositionally biased region" description="Basic and acidic residues" evidence="1">
    <location>
        <begin position="48"/>
        <end position="57"/>
    </location>
</feature>
<protein>
    <submittedName>
        <fullName evidence="3">Uncharacterized protein</fullName>
    </submittedName>
</protein>
<keyword evidence="4" id="KW-1185">Reference proteome</keyword>
<organism evidence="3 4">
    <name type="scientific">Sarocladium strictum</name>
    <name type="common">Black bundle disease fungus</name>
    <name type="synonym">Acremonium strictum</name>
    <dbReference type="NCBI Taxonomy" id="5046"/>
    <lineage>
        <taxon>Eukaryota</taxon>
        <taxon>Fungi</taxon>
        <taxon>Dikarya</taxon>
        <taxon>Ascomycota</taxon>
        <taxon>Pezizomycotina</taxon>
        <taxon>Sordariomycetes</taxon>
        <taxon>Hypocreomycetidae</taxon>
        <taxon>Hypocreales</taxon>
        <taxon>Sarocladiaceae</taxon>
        <taxon>Sarocladium</taxon>
    </lineage>
</organism>
<feature type="compositionally biased region" description="Low complexity" evidence="1">
    <location>
        <begin position="33"/>
        <end position="45"/>
    </location>
</feature>
<gene>
    <name evidence="3" type="ORF">NLU13_2714</name>
</gene>
<dbReference type="Proteomes" id="UP001175261">
    <property type="component" value="Unassembled WGS sequence"/>
</dbReference>
<feature type="transmembrane region" description="Helical" evidence="2">
    <location>
        <begin position="76"/>
        <end position="98"/>
    </location>
</feature>
<comment type="caution">
    <text evidence="3">The sequence shown here is derived from an EMBL/GenBank/DDBJ whole genome shotgun (WGS) entry which is preliminary data.</text>
</comment>
<name>A0AA39GMH0_SARSR</name>
<evidence type="ECO:0000313" key="4">
    <source>
        <dbReference type="Proteomes" id="UP001175261"/>
    </source>
</evidence>
<keyword evidence="2" id="KW-0812">Transmembrane</keyword>
<sequence>MASEPEHTASGGGQGADARRGSVADAAAPGSINNNNDTNNVVSDDNSSDDHIRDEKAGPGPTKWQKVKSHFWRFKWWYLLALAVILAIMLPLMFTVIIPRIIQDVLNDQSLPIRGGGLQALTPGMLEMAVDTQLHTPLAVHLDPLKLALYNRNTTPDSPFLTLQFPSLDINGRTDVNVTEQKMNITDQKELLAWFNEFFDKPQVRLGVKGEPKVHLGALKYTRSLDTEIEIPSLNYLKGFAVTSQSFNLSGNKPEFNMKGMLNIPNSGVLTLGLGDLQFNVVSGDLKLGLINLPNLILKPGNNSVPFKGNFFFKELIPNLKEVLDDQKGPLGKGYFQFYATGNSTKIDGVTIPYIQGVLNSKRIPFTLPVITLLGDIVGGMLDSVNTNQSSLLDVVGEAIGNTTLFENLLDHWDEIKKSDGGQQKSSRGLETRKTAGRPWMLSLLRLGLKSRKA</sequence>
<reference evidence="3" key="1">
    <citation type="submission" date="2022-10" db="EMBL/GenBank/DDBJ databases">
        <title>Determination and structural analysis of whole genome sequence of Sarocladium strictum F4-1.</title>
        <authorList>
            <person name="Hu L."/>
            <person name="Jiang Y."/>
        </authorList>
    </citation>
    <scope>NUCLEOTIDE SEQUENCE</scope>
    <source>
        <strain evidence="3">F4-1</strain>
    </source>
</reference>
<keyword evidence="2" id="KW-0472">Membrane</keyword>
<accession>A0AA39GMH0</accession>
<dbReference type="InterPro" id="IPR022185">
    <property type="entry name" value="DUF3712"/>
</dbReference>
<dbReference type="GO" id="GO:0000329">
    <property type="term" value="C:fungal-type vacuole membrane"/>
    <property type="evidence" value="ECO:0007669"/>
    <property type="project" value="InterPro"/>
</dbReference>
<dbReference type="PANTHER" id="PTHR35895">
    <property type="entry name" value="CHROMOSOME 16, WHOLE GENOME SHOTGUN SEQUENCE"/>
    <property type="match status" value="1"/>
</dbReference>
<dbReference type="PANTHER" id="PTHR35895:SF2">
    <property type="match status" value="1"/>
</dbReference>
<dbReference type="AlphaFoldDB" id="A0AA39GMH0"/>
<dbReference type="InterPro" id="IPR046368">
    <property type="entry name" value="Tag1"/>
</dbReference>
<evidence type="ECO:0000313" key="3">
    <source>
        <dbReference type="EMBL" id="KAK0389139.1"/>
    </source>
</evidence>
<dbReference type="Pfam" id="PF12505">
    <property type="entry name" value="DUF3712"/>
    <property type="match status" value="1"/>
</dbReference>
<evidence type="ECO:0000256" key="2">
    <source>
        <dbReference type="SAM" id="Phobius"/>
    </source>
</evidence>
<feature type="region of interest" description="Disordered" evidence="1">
    <location>
        <begin position="1"/>
        <end position="63"/>
    </location>
</feature>
<proteinExistence type="predicted"/>
<evidence type="ECO:0000256" key="1">
    <source>
        <dbReference type="SAM" id="MobiDB-lite"/>
    </source>
</evidence>
<dbReference type="EMBL" id="JAPDFR010000002">
    <property type="protein sequence ID" value="KAK0389139.1"/>
    <property type="molecule type" value="Genomic_DNA"/>
</dbReference>